<feature type="compositionally biased region" description="Basic and acidic residues" evidence="1">
    <location>
        <begin position="222"/>
        <end position="254"/>
    </location>
</feature>
<dbReference type="Gene3D" id="3.30.70.330">
    <property type="match status" value="1"/>
</dbReference>
<evidence type="ECO:0000256" key="1">
    <source>
        <dbReference type="SAM" id="MobiDB-lite"/>
    </source>
</evidence>
<dbReference type="InterPro" id="IPR050441">
    <property type="entry name" value="RBM"/>
</dbReference>
<dbReference type="AlphaFoldDB" id="A0AAF0F7A8"/>
<feature type="compositionally biased region" description="Basic and acidic residues" evidence="1">
    <location>
        <begin position="31"/>
        <end position="63"/>
    </location>
</feature>
<feature type="compositionally biased region" description="Gly residues" evidence="1">
    <location>
        <begin position="207"/>
        <end position="218"/>
    </location>
</feature>
<evidence type="ECO:0000313" key="4">
    <source>
        <dbReference type="Proteomes" id="UP001214628"/>
    </source>
</evidence>
<accession>A0AAF0F7A8</accession>
<dbReference type="PANTHER" id="PTHR48034">
    <property type="entry name" value="TRANSFORMER-2 SEX-DETERMINING PROTEIN-RELATED"/>
    <property type="match status" value="1"/>
</dbReference>
<dbReference type="GO" id="GO:0003723">
    <property type="term" value="F:RNA binding"/>
    <property type="evidence" value="ECO:0007669"/>
    <property type="project" value="InterPro"/>
</dbReference>
<organism evidence="3 4">
    <name type="scientific">Malassezia psittaci</name>
    <dbReference type="NCBI Taxonomy" id="1821823"/>
    <lineage>
        <taxon>Eukaryota</taxon>
        <taxon>Fungi</taxon>
        <taxon>Dikarya</taxon>
        <taxon>Basidiomycota</taxon>
        <taxon>Ustilaginomycotina</taxon>
        <taxon>Malasseziomycetes</taxon>
        <taxon>Malasseziales</taxon>
        <taxon>Malasseziaceae</taxon>
        <taxon>Malassezia</taxon>
    </lineage>
</organism>
<dbReference type="InterPro" id="IPR012677">
    <property type="entry name" value="Nucleotide-bd_a/b_plait_sf"/>
</dbReference>
<reference evidence="3" key="1">
    <citation type="submission" date="2023-02" db="EMBL/GenBank/DDBJ databases">
        <title>Mating type loci evolution in Malassezia.</title>
        <authorList>
            <person name="Coelho M.A."/>
        </authorList>
    </citation>
    <scope>NUCLEOTIDE SEQUENCE</scope>
    <source>
        <strain evidence="3">CBS 14136</strain>
    </source>
</reference>
<evidence type="ECO:0000259" key="2">
    <source>
        <dbReference type="SMART" id="SM00360"/>
    </source>
</evidence>
<feature type="compositionally biased region" description="Basic and acidic residues" evidence="1">
    <location>
        <begin position="355"/>
        <end position="387"/>
    </location>
</feature>
<feature type="region of interest" description="Disordered" evidence="1">
    <location>
        <begin position="177"/>
        <end position="387"/>
    </location>
</feature>
<dbReference type="InterPro" id="IPR035979">
    <property type="entry name" value="RBD_domain_sf"/>
</dbReference>
<gene>
    <name evidence="3" type="ORF">MPSI1_000360</name>
</gene>
<name>A0AAF0F7A8_9BASI</name>
<feature type="compositionally biased region" description="Acidic residues" evidence="1">
    <location>
        <begin position="20"/>
        <end position="30"/>
    </location>
</feature>
<feature type="region of interest" description="Disordered" evidence="1">
    <location>
        <begin position="1"/>
        <end position="107"/>
    </location>
</feature>
<dbReference type="Proteomes" id="UP001214628">
    <property type="component" value="Chromosome 1"/>
</dbReference>
<keyword evidence="4" id="KW-1185">Reference proteome</keyword>
<dbReference type="Pfam" id="PF00076">
    <property type="entry name" value="RRM_1"/>
    <property type="match status" value="1"/>
</dbReference>
<dbReference type="InterPro" id="IPR000504">
    <property type="entry name" value="RRM_dom"/>
</dbReference>
<protein>
    <recommendedName>
        <fullName evidence="2">RRM domain-containing protein</fullName>
    </recommendedName>
</protein>
<dbReference type="SUPFAM" id="SSF54928">
    <property type="entry name" value="RNA-binding domain, RBD"/>
    <property type="match status" value="1"/>
</dbReference>
<dbReference type="CDD" id="cd12363">
    <property type="entry name" value="RRM_TRA2"/>
    <property type="match status" value="1"/>
</dbReference>
<feature type="domain" description="RRM" evidence="2">
    <location>
        <begin position="106"/>
        <end position="179"/>
    </location>
</feature>
<proteinExistence type="predicted"/>
<evidence type="ECO:0000313" key="3">
    <source>
        <dbReference type="EMBL" id="WFD41724.1"/>
    </source>
</evidence>
<dbReference type="SMART" id="SM00360">
    <property type="entry name" value="RRM"/>
    <property type="match status" value="1"/>
</dbReference>
<sequence length="387" mass="44456">MQGDVADPISSPTRTGREELAEDVPIPEDSIDSRRRDAYEESDVGMRDSYARQEDNRDLDRRSPPPHSRRYGDRDRGRDRAGYSSGPPRKRGGPPASRPAPQPSNIVGAFGLSIRTTERDLEDEFQRIGPVEKVVIVYDARTGRSRGFGFVTMQDVDSASEAVKQLNDVELHGRRIRVDFSSTTRPHDPTPGEYRGNPRAADERGPRSGGSYRGGGGYPPSDRYRDRDDRDYGRRGYGRDRDDRYARSRDDRGGYGRPPPPPYGRDRDDRYGRYPRDDRESYGRDRYADDREDRYARNRDSRYSRDRYDDGPRYRDDRDDARGYRRGSRSPSGVPDWRRDASPVRGSPPPRPRSRSPDAYRDERDAPRYRGDGNDGDMQDRYADMAP</sequence>
<dbReference type="EMBL" id="CP118375">
    <property type="protein sequence ID" value="WFD41724.1"/>
    <property type="molecule type" value="Genomic_DNA"/>
</dbReference>
<feature type="compositionally biased region" description="Basic and acidic residues" evidence="1">
    <location>
        <begin position="264"/>
        <end position="323"/>
    </location>
</feature>
<feature type="compositionally biased region" description="Basic and acidic residues" evidence="1">
    <location>
        <begin position="70"/>
        <end position="81"/>
    </location>
</feature>